<gene>
    <name evidence="3" type="primary">LOC103711902</name>
</gene>
<dbReference type="OrthoDB" id="1931494at2759"/>
<dbReference type="RefSeq" id="XP_008796443.1">
    <property type="nucleotide sequence ID" value="XM_008798221.1"/>
</dbReference>
<feature type="region of interest" description="Disordered" evidence="1">
    <location>
        <begin position="45"/>
        <end position="127"/>
    </location>
</feature>
<accession>A0A8B7CCR3</accession>
<protein>
    <submittedName>
        <fullName evidence="3">Ethylene-responsive transcription factor 3-like</fullName>
    </submittedName>
</protein>
<feature type="compositionally biased region" description="Basic and acidic residues" evidence="1">
    <location>
        <begin position="118"/>
        <end position="127"/>
    </location>
</feature>
<evidence type="ECO:0000256" key="1">
    <source>
        <dbReference type="SAM" id="MobiDB-lite"/>
    </source>
</evidence>
<evidence type="ECO:0000313" key="2">
    <source>
        <dbReference type="Proteomes" id="UP000228380"/>
    </source>
</evidence>
<proteinExistence type="predicted"/>
<dbReference type="KEGG" id="pda:103711902"/>
<reference evidence="3" key="2">
    <citation type="submission" date="2025-08" db="UniProtKB">
        <authorList>
            <consortium name="RefSeq"/>
        </authorList>
    </citation>
    <scope>IDENTIFICATION</scope>
    <source>
        <tissue evidence="3">Young leaves</tissue>
    </source>
</reference>
<keyword evidence="2" id="KW-1185">Reference proteome</keyword>
<sequence>MAPAPTVPPPCSLRGPEAKTNFPLGHGSAIPSSTVAAAVAGFPFLHHPHNLASPPDLPPPQRPTSSSLRSTVESFNRRRLWAPPLSLRSSSRLRHPANPPPPHHRSTTGAKAALAELVGREEGGVVH</sequence>
<evidence type="ECO:0000313" key="3">
    <source>
        <dbReference type="RefSeq" id="XP_008796443.1"/>
    </source>
</evidence>
<feature type="region of interest" description="Disordered" evidence="1">
    <location>
        <begin position="1"/>
        <end position="28"/>
    </location>
</feature>
<reference evidence="2" key="1">
    <citation type="journal article" date="2019" name="Nat. Commun.">
        <title>Genome-wide association mapping of date palm fruit traits.</title>
        <authorList>
            <person name="Hazzouri K.M."/>
            <person name="Gros-Balthazard M."/>
            <person name="Flowers J.M."/>
            <person name="Copetti D."/>
            <person name="Lemansour A."/>
            <person name="Lebrun M."/>
            <person name="Masmoudi K."/>
            <person name="Ferrand S."/>
            <person name="Dhar M.I."/>
            <person name="Fresquez Z.A."/>
            <person name="Rosas U."/>
            <person name="Zhang J."/>
            <person name="Talag J."/>
            <person name="Lee S."/>
            <person name="Kudrna D."/>
            <person name="Powell R.F."/>
            <person name="Leitch I.J."/>
            <person name="Krueger R.R."/>
            <person name="Wing R.A."/>
            <person name="Amiri K.M.A."/>
            <person name="Purugganan M.D."/>
        </authorList>
    </citation>
    <scope>NUCLEOTIDE SEQUENCE [LARGE SCALE GENOMIC DNA]</scope>
    <source>
        <strain evidence="2">cv. Khalas</strain>
    </source>
</reference>
<feature type="compositionally biased region" description="Polar residues" evidence="1">
    <location>
        <begin position="63"/>
        <end position="74"/>
    </location>
</feature>
<feature type="compositionally biased region" description="Pro residues" evidence="1">
    <location>
        <begin position="1"/>
        <end position="11"/>
    </location>
</feature>
<dbReference type="Proteomes" id="UP000228380">
    <property type="component" value="Chromosome 17"/>
</dbReference>
<dbReference type="AlphaFoldDB" id="A0A8B7CCR3"/>
<feature type="compositionally biased region" description="Low complexity" evidence="1">
    <location>
        <begin position="81"/>
        <end position="90"/>
    </location>
</feature>
<dbReference type="GeneID" id="103711902"/>
<organism evidence="2 3">
    <name type="scientific">Phoenix dactylifera</name>
    <name type="common">Date palm</name>
    <dbReference type="NCBI Taxonomy" id="42345"/>
    <lineage>
        <taxon>Eukaryota</taxon>
        <taxon>Viridiplantae</taxon>
        <taxon>Streptophyta</taxon>
        <taxon>Embryophyta</taxon>
        <taxon>Tracheophyta</taxon>
        <taxon>Spermatophyta</taxon>
        <taxon>Magnoliopsida</taxon>
        <taxon>Liliopsida</taxon>
        <taxon>Arecaceae</taxon>
        <taxon>Coryphoideae</taxon>
        <taxon>Phoeniceae</taxon>
        <taxon>Phoenix</taxon>
    </lineage>
</organism>
<name>A0A8B7CCR3_PHODC</name>